<protein>
    <submittedName>
        <fullName evidence="1">Uncharacterized protein</fullName>
    </submittedName>
</protein>
<name>A0A0E0R7H7_ORYRU</name>
<dbReference type="Gramene" id="ORUFI11G11730.1">
    <property type="protein sequence ID" value="ORUFI11G11730.1"/>
    <property type="gene ID" value="ORUFI11G11730"/>
</dbReference>
<sequence length="125" mass="13023">MVWATNHLLGDDHIVVVLHRSWSEFVRTGTFAGGLNLDRSVVSRPHSPPRYNAAVDGMFVPWDHEHEAAGARGSLVGGGDGGGRCSQPAVLREVKGAAGRALAAQLVEAMEPSAAVGARGATAMI</sequence>
<proteinExistence type="predicted"/>
<reference evidence="1" key="2">
    <citation type="submission" date="2015-06" db="UniProtKB">
        <authorList>
            <consortium name="EnsemblPlants"/>
        </authorList>
    </citation>
    <scope>IDENTIFICATION</scope>
</reference>
<reference evidence="2" key="1">
    <citation type="submission" date="2013-06" db="EMBL/GenBank/DDBJ databases">
        <authorList>
            <person name="Zhao Q."/>
        </authorList>
    </citation>
    <scope>NUCLEOTIDE SEQUENCE</scope>
    <source>
        <strain evidence="2">cv. W1943</strain>
    </source>
</reference>
<dbReference type="AlphaFoldDB" id="A0A0E0R7H7"/>
<dbReference type="EnsemblPlants" id="ORUFI11G11730.1">
    <property type="protein sequence ID" value="ORUFI11G11730.1"/>
    <property type="gene ID" value="ORUFI11G11730"/>
</dbReference>
<evidence type="ECO:0000313" key="2">
    <source>
        <dbReference type="Proteomes" id="UP000008022"/>
    </source>
</evidence>
<dbReference type="STRING" id="4529.A0A0E0R7H7"/>
<organism evidence="1 2">
    <name type="scientific">Oryza rufipogon</name>
    <name type="common">Brownbeard rice</name>
    <name type="synonym">Asian wild rice</name>
    <dbReference type="NCBI Taxonomy" id="4529"/>
    <lineage>
        <taxon>Eukaryota</taxon>
        <taxon>Viridiplantae</taxon>
        <taxon>Streptophyta</taxon>
        <taxon>Embryophyta</taxon>
        <taxon>Tracheophyta</taxon>
        <taxon>Spermatophyta</taxon>
        <taxon>Magnoliopsida</taxon>
        <taxon>Liliopsida</taxon>
        <taxon>Poales</taxon>
        <taxon>Poaceae</taxon>
        <taxon>BOP clade</taxon>
        <taxon>Oryzoideae</taxon>
        <taxon>Oryzeae</taxon>
        <taxon>Oryzinae</taxon>
        <taxon>Oryza</taxon>
    </lineage>
</organism>
<dbReference type="Proteomes" id="UP000008022">
    <property type="component" value="Unassembled WGS sequence"/>
</dbReference>
<accession>A0A0E0R7H7</accession>
<evidence type="ECO:0000313" key="1">
    <source>
        <dbReference type="EnsemblPlants" id="ORUFI11G11730.1"/>
    </source>
</evidence>
<keyword evidence="2" id="KW-1185">Reference proteome</keyword>
<dbReference type="HOGENOM" id="CLU_1996353_0_0_1"/>